<feature type="region of interest" description="Disordered" evidence="1">
    <location>
        <begin position="213"/>
        <end position="237"/>
    </location>
</feature>
<feature type="region of interest" description="Disordered" evidence="1">
    <location>
        <begin position="402"/>
        <end position="469"/>
    </location>
</feature>
<feature type="compositionally biased region" description="Basic and acidic residues" evidence="1">
    <location>
        <begin position="402"/>
        <end position="419"/>
    </location>
</feature>
<feature type="compositionally biased region" description="Basic residues" evidence="1">
    <location>
        <begin position="434"/>
        <end position="469"/>
    </location>
</feature>
<evidence type="ECO:0000256" key="1">
    <source>
        <dbReference type="SAM" id="MobiDB-lite"/>
    </source>
</evidence>
<accession>A0A8S9XIP8</accession>
<name>A0A8S9XIP8_APOLU</name>
<organism evidence="2 3">
    <name type="scientific">Apolygus lucorum</name>
    <name type="common">Small green plant bug</name>
    <name type="synonym">Lygocoris lucorum</name>
    <dbReference type="NCBI Taxonomy" id="248454"/>
    <lineage>
        <taxon>Eukaryota</taxon>
        <taxon>Metazoa</taxon>
        <taxon>Ecdysozoa</taxon>
        <taxon>Arthropoda</taxon>
        <taxon>Hexapoda</taxon>
        <taxon>Insecta</taxon>
        <taxon>Pterygota</taxon>
        <taxon>Neoptera</taxon>
        <taxon>Paraneoptera</taxon>
        <taxon>Hemiptera</taxon>
        <taxon>Heteroptera</taxon>
        <taxon>Panheteroptera</taxon>
        <taxon>Cimicomorpha</taxon>
        <taxon>Miridae</taxon>
        <taxon>Mirini</taxon>
        <taxon>Apolygus</taxon>
    </lineage>
</organism>
<keyword evidence="3" id="KW-1185">Reference proteome</keyword>
<evidence type="ECO:0000313" key="3">
    <source>
        <dbReference type="Proteomes" id="UP000466442"/>
    </source>
</evidence>
<dbReference type="Proteomes" id="UP000466442">
    <property type="component" value="Unassembled WGS sequence"/>
</dbReference>
<proteinExistence type="predicted"/>
<protein>
    <submittedName>
        <fullName evidence="2">Uncharacterized protein</fullName>
    </submittedName>
</protein>
<gene>
    <name evidence="2" type="ORF">GE061_014672</name>
</gene>
<reference evidence="2" key="1">
    <citation type="journal article" date="2021" name="Mol. Ecol. Resour.">
        <title>Apolygus lucorum genome provides insights into omnivorousness and mesophyll feeding.</title>
        <authorList>
            <person name="Liu Y."/>
            <person name="Liu H."/>
            <person name="Wang H."/>
            <person name="Huang T."/>
            <person name="Liu B."/>
            <person name="Yang B."/>
            <person name="Yin L."/>
            <person name="Li B."/>
            <person name="Zhang Y."/>
            <person name="Zhang S."/>
            <person name="Jiang F."/>
            <person name="Zhang X."/>
            <person name="Ren Y."/>
            <person name="Wang B."/>
            <person name="Wang S."/>
            <person name="Lu Y."/>
            <person name="Wu K."/>
            <person name="Fan W."/>
            <person name="Wang G."/>
        </authorList>
    </citation>
    <scope>NUCLEOTIDE SEQUENCE</scope>
    <source>
        <strain evidence="2">12Hb</strain>
    </source>
</reference>
<dbReference type="OrthoDB" id="10673347at2759"/>
<dbReference type="AlphaFoldDB" id="A0A8S9XIP8"/>
<evidence type="ECO:0000313" key="2">
    <source>
        <dbReference type="EMBL" id="KAF6208930.1"/>
    </source>
</evidence>
<sequence>MAAASETVTDSTAEEVWGEYGDEEEEETEVVEVNIADEVIRVAVPQKPFAAVDLVSVGIVGPEIVRSFPLNFRFILPDSTAIGEFAGKPSDATIKEAASILGLTDITRNKYSYWMADVTQEMLVAAQKQGMSQVNQVNTINWFLFTLKQIQLTPIARKQFFSLLEEMLLEAERMMVAVGSENIPNPCDVLKKQDVNAFFVYYTAVVKDVSKEEPQAAKTKKKQSKQSVTSKEKLQAEVQEEEAYGEEEGEFFDPGPPPITEKDLMTMTQLLYDVFADRLAYEIIRDVFWEEPMVEVIRISDRFLPPKQLVPEDPEILKSLSNEAFFPEPPVTIEELLLPGEKVEDLTEEEKLKRVQGATLQRSKDRFMQPMADAIDSSYFRKIYPDVKGISKFVFIKRKKMEQYRREHSSKKPLEKEKANSSGRKSKAGGQQRKSMKRKSRASTGGKRKSTAQRKSMKRQSMKRKSKAK</sequence>
<dbReference type="EMBL" id="WIXP02000006">
    <property type="protein sequence ID" value="KAF6208930.1"/>
    <property type="molecule type" value="Genomic_DNA"/>
</dbReference>
<comment type="caution">
    <text evidence="2">The sequence shown here is derived from an EMBL/GenBank/DDBJ whole genome shotgun (WGS) entry which is preliminary data.</text>
</comment>